<feature type="domain" description="AB hydrolase-1" evidence="1">
    <location>
        <begin position="81"/>
        <end position="144"/>
    </location>
</feature>
<dbReference type="SUPFAM" id="SSF53474">
    <property type="entry name" value="alpha/beta-Hydrolases"/>
    <property type="match status" value="1"/>
</dbReference>
<reference evidence="2 3" key="1">
    <citation type="submission" date="2022-10" db="EMBL/GenBank/DDBJ databases">
        <title>Sphingomonas sp.</title>
        <authorList>
            <person name="Jin C."/>
        </authorList>
    </citation>
    <scope>NUCLEOTIDE SEQUENCE [LARGE SCALE GENOMIC DNA]</scope>
    <source>
        <strain evidence="2 3">BN140010</strain>
    </source>
</reference>
<proteinExistence type="predicted"/>
<evidence type="ECO:0000313" key="3">
    <source>
        <dbReference type="Proteomes" id="UP001526246"/>
    </source>
</evidence>
<protein>
    <submittedName>
        <fullName evidence="2">Alpha/beta hydrolase</fullName>
    </submittedName>
</protein>
<gene>
    <name evidence="2" type="ORF">OMW55_00120</name>
</gene>
<accession>A0ABT3JAY6</accession>
<dbReference type="EMBL" id="JAPDOB010000001">
    <property type="protein sequence ID" value="MCW3796215.1"/>
    <property type="molecule type" value="Genomic_DNA"/>
</dbReference>
<dbReference type="Proteomes" id="UP001526246">
    <property type="component" value="Unassembled WGS sequence"/>
</dbReference>
<dbReference type="RefSeq" id="WP_264879977.1">
    <property type="nucleotide sequence ID" value="NZ_JAPDOB010000001.1"/>
</dbReference>
<keyword evidence="3" id="KW-1185">Reference proteome</keyword>
<dbReference type="InterPro" id="IPR000073">
    <property type="entry name" value="AB_hydrolase_1"/>
</dbReference>
<name>A0ABT3JAY6_9SPHN</name>
<comment type="caution">
    <text evidence="2">The sequence shown here is derived from an EMBL/GenBank/DDBJ whole genome shotgun (WGS) entry which is preliminary data.</text>
</comment>
<dbReference type="Pfam" id="PF00561">
    <property type="entry name" value="Abhydrolase_1"/>
    <property type="match status" value="1"/>
</dbReference>
<dbReference type="GO" id="GO:0016787">
    <property type="term" value="F:hydrolase activity"/>
    <property type="evidence" value="ECO:0007669"/>
    <property type="project" value="UniProtKB-KW"/>
</dbReference>
<evidence type="ECO:0000313" key="2">
    <source>
        <dbReference type="EMBL" id="MCW3796215.1"/>
    </source>
</evidence>
<sequence length="240" mass="26201">MELDTRPPPASARIAEVAAFLPRAWKGLAPVRPLGPPDGPKCLVLPGFLASDRSTIELRQAFADGGWRVEGWDQGLNTGAKTDTIAQLRQRFEEFSGGDKVLLVGWSLGGVFARELAREVPEDALAVVTLGSPFSGDPHWNNVWRMYELVAGHPVDQPPVMRDHRKPPVPTLALWSRRDGIVAPRAAYGLPEESDEAVELDCTHMGFAVSAAGTRTVVREVTRFLADRELTPARLRSPPA</sequence>
<dbReference type="Gene3D" id="3.40.50.1820">
    <property type="entry name" value="alpha/beta hydrolase"/>
    <property type="match status" value="1"/>
</dbReference>
<keyword evidence="2" id="KW-0378">Hydrolase</keyword>
<dbReference type="InterPro" id="IPR029058">
    <property type="entry name" value="AB_hydrolase_fold"/>
</dbReference>
<organism evidence="2 3">
    <name type="scientific">Sphingomonas arvum</name>
    <dbReference type="NCBI Taxonomy" id="2992113"/>
    <lineage>
        <taxon>Bacteria</taxon>
        <taxon>Pseudomonadati</taxon>
        <taxon>Pseudomonadota</taxon>
        <taxon>Alphaproteobacteria</taxon>
        <taxon>Sphingomonadales</taxon>
        <taxon>Sphingomonadaceae</taxon>
        <taxon>Sphingomonas</taxon>
    </lineage>
</organism>
<evidence type="ECO:0000259" key="1">
    <source>
        <dbReference type="Pfam" id="PF00561"/>
    </source>
</evidence>